<name>A0AAQ3XJR3_PASNO</name>
<evidence type="ECO:0000256" key="1">
    <source>
        <dbReference type="SAM" id="MobiDB-lite"/>
    </source>
</evidence>
<feature type="compositionally biased region" description="Low complexity" evidence="1">
    <location>
        <begin position="127"/>
        <end position="150"/>
    </location>
</feature>
<protein>
    <submittedName>
        <fullName evidence="2">Uncharacterized protein</fullName>
    </submittedName>
</protein>
<dbReference type="Proteomes" id="UP001341281">
    <property type="component" value="Chromosome 10"/>
</dbReference>
<dbReference type="AlphaFoldDB" id="A0AAQ3XJR3"/>
<evidence type="ECO:0000313" key="3">
    <source>
        <dbReference type="Proteomes" id="UP001341281"/>
    </source>
</evidence>
<gene>
    <name evidence="2" type="ORF">U9M48_044663</name>
</gene>
<proteinExistence type="predicted"/>
<evidence type="ECO:0000313" key="2">
    <source>
        <dbReference type="EMBL" id="WVZ99342.1"/>
    </source>
</evidence>
<accession>A0AAQ3XJR3</accession>
<feature type="region of interest" description="Disordered" evidence="1">
    <location>
        <begin position="21"/>
        <end position="46"/>
    </location>
</feature>
<feature type="region of interest" description="Disordered" evidence="1">
    <location>
        <begin position="97"/>
        <end position="159"/>
    </location>
</feature>
<organism evidence="2 3">
    <name type="scientific">Paspalum notatum var. saurae</name>
    <dbReference type="NCBI Taxonomy" id="547442"/>
    <lineage>
        <taxon>Eukaryota</taxon>
        <taxon>Viridiplantae</taxon>
        <taxon>Streptophyta</taxon>
        <taxon>Embryophyta</taxon>
        <taxon>Tracheophyta</taxon>
        <taxon>Spermatophyta</taxon>
        <taxon>Magnoliopsida</taxon>
        <taxon>Liliopsida</taxon>
        <taxon>Poales</taxon>
        <taxon>Poaceae</taxon>
        <taxon>PACMAD clade</taxon>
        <taxon>Panicoideae</taxon>
        <taxon>Andropogonodae</taxon>
        <taxon>Paspaleae</taxon>
        <taxon>Paspalinae</taxon>
        <taxon>Paspalum</taxon>
    </lineage>
</organism>
<reference evidence="2 3" key="1">
    <citation type="submission" date="2024-02" db="EMBL/GenBank/DDBJ databases">
        <title>High-quality chromosome-scale genome assembly of Pensacola bahiagrass (Paspalum notatum Flugge var. saurae).</title>
        <authorList>
            <person name="Vega J.M."/>
            <person name="Podio M."/>
            <person name="Orjuela J."/>
            <person name="Siena L.A."/>
            <person name="Pessino S.C."/>
            <person name="Combes M.C."/>
            <person name="Mariac C."/>
            <person name="Albertini E."/>
            <person name="Pupilli F."/>
            <person name="Ortiz J.P.A."/>
            <person name="Leblanc O."/>
        </authorList>
    </citation>
    <scope>NUCLEOTIDE SEQUENCE [LARGE SCALE GENOMIC DNA]</scope>
    <source>
        <strain evidence="2">R1</strain>
        <tissue evidence="2">Leaf</tissue>
    </source>
</reference>
<keyword evidence="3" id="KW-1185">Reference proteome</keyword>
<dbReference type="EMBL" id="CP144754">
    <property type="protein sequence ID" value="WVZ99342.1"/>
    <property type="molecule type" value="Genomic_DNA"/>
</dbReference>
<feature type="compositionally biased region" description="Low complexity" evidence="1">
    <location>
        <begin position="97"/>
        <end position="114"/>
    </location>
</feature>
<sequence>MITVGKQSSCAAVLGDQQHGQGIAAAREDDAPHVEPGTARRSQTRVDSHVGIECRLVARLSAGYPRRRLIALPVRRPFAPPARRLARRSALRAAGCLLRPPAGRPPAASFSRPSGGPPLPGSRRRPASAWISSPSPPASAAQPLARAARPTGARRLSSDRRLCVPPAAALLRQPPAAGSCSSVLLGLTLVGSDSV</sequence>